<keyword evidence="3" id="KW-1185">Reference proteome</keyword>
<dbReference type="SMART" id="SM00900">
    <property type="entry name" value="FMN_bind"/>
    <property type="match status" value="1"/>
</dbReference>
<accession>A0A3S1BMZ5</accession>
<name>A0A3S1BMZ5_9BACL</name>
<gene>
    <name evidence="2" type="ORF">EJP82_14400</name>
</gene>
<sequence>MVIVPVILVVAGLGGAFLFTAGERSEAKNLPIKSVNFKQLHDGTYVGEYEGGKYKWRANKVQVTVSSRKVTDIKLLEHAKNQSSASTDELFGRVIQKQSLQVDTISGATLTSKAYLKAIEDALDEAQE</sequence>
<dbReference type="AlphaFoldDB" id="A0A3S1BMZ5"/>
<feature type="domain" description="FMN-binding" evidence="1">
    <location>
        <begin position="54"/>
        <end position="126"/>
    </location>
</feature>
<dbReference type="Pfam" id="PF04205">
    <property type="entry name" value="FMN_bind"/>
    <property type="match status" value="1"/>
</dbReference>
<dbReference type="Proteomes" id="UP000279446">
    <property type="component" value="Unassembled WGS sequence"/>
</dbReference>
<dbReference type="InterPro" id="IPR007329">
    <property type="entry name" value="FMN-bd"/>
</dbReference>
<reference evidence="2 3" key="1">
    <citation type="submission" date="2018-12" db="EMBL/GenBank/DDBJ databases">
        <authorList>
            <person name="Sun L."/>
            <person name="Chen Z."/>
        </authorList>
    </citation>
    <scope>NUCLEOTIDE SEQUENCE [LARGE SCALE GENOMIC DNA]</scope>
    <source>
        <strain evidence="2 3">DSM 15890</strain>
    </source>
</reference>
<dbReference type="OrthoDB" id="307864at2"/>
<dbReference type="Gene3D" id="3.90.1010.20">
    <property type="match status" value="1"/>
</dbReference>
<evidence type="ECO:0000259" key="1">
    <source>
        <dbReference type="SMART" id="SM00900"/>
    </source>
</evidence>
<dbReference type="GO" id="GO:0010181">
    <property type="term" value="F:FMN binding"/>
    <property type="evidence" value="ECO:0007669"/>
    <property type="project" value="InterPro"/>
</dbReference>
<comment type="caution">
    <text evidence="2">The sequence shown here is derived from an EMBL/GenBank/DDBJ whole genome shotgun (WGS) entry which is preliminary data.</text>
</comment>
<protein>
    <submittedName>
        <fullName evidence="2">FMN-binding protein</fullName>
    </submittedName>
</protein>
<organism evidence="2 3">
    <name type="scientific">Paenibacillus anaericanus</name>
    <dbReference type="NCBI Taxonomy" id="170367"/>
    <lineage>
        <taxon>Bacteria</taxon>
        <taxon>Bacillati</taxon>
        <taxon>Bacillota</taxon>
        <taxon>Bacilli</taxon>
        <taxon>Bacillales</taxon>
        <taxon>Paenibacillaceae</taxon>
        <taxon>Paenibacillus</taxon>
    </lineage>
</organism>
<dbReference type="RefSeq" id="WP_127192760.1">
    <property type="nucleotide sequence ID" value="NZ_RZNY01000011.1"/>
</dbReference>
<dbReference type="EMBL" id="RZNY01000011">
    <property type="protein sequence ID" value="RUT45486.1"/>
    <property type="molecule type" value="Genomic_DNA"/>
</dbReference>
<proteinExistence type="predicted"/>
<dbReference type="GO" id="GO:0016020">
    <property type="term" value="C:membrane"/>
    <property type="evidence" value="ECO:0007669"/>
    <property type="project" value="InterPro"/>
</dbReference>
<evidence type="ECO:0000313" key="3">
    <source>
        <dbReference type="Proteomes" id="UP000279446"/>
    </source>
</evidence>
<evidence type="ECO:0000313" key="2">
    <source>
        <dbReference type="EMBL" id="RUT45486.1"/>
    </source>
</evidence>